<sequence length="188" mass="20880">MPVVVYSEKESVIVHKKVKIHSATVTDPVRWSIFPHQSSQHCDKTTEIYVPSSPNVLTDSKSREKEEIAFTAKLNSHITTSSAIKFQAVITNIGGGYNSSDGVFYCPKAGLYLFSVTLMAYLSNYVDGRIMKNDKEILWIHENIKITYYPSASVTALIKLAVGDKVWVKGGGINYYSNANSFAGIYIN</sequence>
<dbReference type="EMBL" id="JARBDR010000328">
    <property type="protein sequence ID" value="KAJ8316177.1"/>
    <property type="molecule type" value="Genomic_DNA"/>
</dbReference>
<evidence type="ECO:0000313" key="6">
    <source>
        <dbReference type="Proteomes" id="UP001217089"/>
    </source>
</evidence>
<comment type="subcellular location">
    <subcellularLocation>
        <location evidence="1">Secreted</location>
    </subcellularLocation>
</comment>
<dbReference type="Gene3D" id="2.60.120.40">
    <property type="match status" value="1"/>
</dbReference>
<evidence type="ECO:0000259" key="4">
    <source>
        <dbReference type="PROSITE" id="PS50871"/>
    </source>
</evidence>
<reference evidence="5 6" key="1">
    <citation type="submission" date="2022-12" db="EMBL/GenBank/DDBJ databases">
        <title>Chromosome-level genome of Tegillarca granosa.</title>
        <authorList>
            <person name="Kim J."/>
        </authorList>
    </citation>
    <scope>NUCLEOTIDE SEQUENCE [LARGE SCALE GENOMIC DNA]</scope>
    <source>
        <strain evidence="5">Teg-2019</strain>
        <tissue evidence="5">Adductor muscle</tissue>
    </source>
</reference>
<comment type="caution">
    <text evidence="5">The sequence shown here is derived from an EMBL/GenBank/DDBJ whole genome shotgun (WGS) entry which is preliminary data.</text>
</comment>
<dbReference type="SUPFAM" id="SSF49842">
    <property type="entry name" value="TNF-like"/>
    <property type="match status" value="1"/>
</dbReference>
<accession>A0ABQ9FFR7</accession>
<dbReference type="Proteomes" id="UP001217089">
    <property type="component" value="Unassembled WGS sequence"/>
</dbReference>
<keyword evidence="6" id="KW-1185">Reference proteome</keyword>
<dbReference type="InterPro" id="IPR008983">
    <property type="entry name" value="Tumour_necrosis_fac-like_dom"/>
</dbReference>
<feature type="domain" description="C1q" evidence="4">
    <location>
        <begin position="63"/>
        <end position="188"/>
    </location>
</feature>
<organism evidence="5 6">
    <name type="scientific">Tegillarca granosa</name>
    <name type="common">Malaysian cockle</name>
    <name type="synonym">Anadara granosa</name>
    <dbReference type="NCBI Taxonomy" id="220873"/>
    <lineage>
        <taxon>Eukaryota</taxon>
        <taxon>Metazoa</taxon>
        <taxon>Spiralia</taxon>
        <taxon>Lophotrochozoa</taxon>
        <taxon>Mollusca</taxon>
        <taxon>Bivalvia</taxon>
        <taxon>Autobranchia</taxon>
        <taxon>Pteriomorphia</taxon>
        <taxon>Arcoida</taxon>
        <taxon>Arcoidea</taxon>
        <taxon>Arcidae</taxon>
        <taxon>Tegillarca</taxon>
    </lineage>
</organism>
<name>A0ABQ9FFR7_TEGGR</name>
<evidence type="ECO:0000256" key="1">
    <source>
        <dbReference type="ARBA" id="ARBA00004613"/>
    </source>
</evidence>
<keyword evidence="3" id="KW-0732">Signal</keyword>
<dbReference type="InterPro" id="IPR001073">
    <property type="entry name" value="C1q_dom"/>
</dbReference>
<dbReference type="InterPro" id="IPR050822">
    <property type="entry name" value="Cerebellin_Synaptic_Org"/>
</dbReference>
<gene>
    <name evidence="5" type="ORF">KUTeg_006191</name>
</gene>
<evidence type="ECO:0000313" key="5">
    <source>
        <dbReference type="EMBL" id="KAJ8316177.1"/>
    </source>
</evidence>
<proteinExistence type="predicted"/>
<evidence type="ECO:0000256" key="3">
    <source>
        <dbReference type="ARBA" id="ARBA00022729"/>
    </source>
</evidence>
<dbReference type="PANTHER" id="PTHR22923:SF116">
    <property type="entry name" value="C1Q DOMAIN-CONTAINING PROTEIN"/>
    <property type="match status" value="1"/>
</dbReference>
<protein>
    <recommendedName>
        <fullName evidence="4">C1q domain-containing protein</fullName>
    </recommendedName>
</protein>
<dbReference type="SMART" id="SM00110">
    <property type="entry name" value="C1Q"/>
    <property type="match status" value="1"/>
</dbReference>
<evidence type="ECO:0000256" key="2">
    <source>
        <dbReference type="ARBA" id="ARBA00022525"/>
    </source>
</evidence>
<dbReference type="PANTHER" id="PTHR22923">
    <property type="entry name" value="CEREBELLIN-RELATED"/>
    <property type="match status" value="1"/>
</dbReference>
<dbReference type="PRINTS" id="PR00007">
    <property type="entry name" value="COMPLEMNTC1Q"/>
</dbReference>
<dbReference type="PROSITE" id="PS50871">
    <property type="entry name" value="C1Q"/>
    <property type="match status" value="1"/>
</dbReference>
<dbReference type="Pfam" id="PF00386">
    <property type="entry name" value="C1q"/>
    <property type="match status" value="1"/>
</dbReference>
<keyword evidence="2" id="KW-0964">Secreted</keyword>